<dbReference type="RefSeq" id="WP_176625914.1">
    <property type="nucleotide sequence ID" value="NZ_JABXXQ010000404.1"/>
</dbReference>
<feature type="transmembrane region" description="Helical" evidence="1">
    <location>
        <begin position="128"/>
        <end position="146"/>
    </location>
</feature>
<feature type="transmembrane region" description="Helical" evidence="1">
    <location>
        <begin position="158"/>
        <end position="181"/>
    </location>
</feature>
<dbReference type="AlphaFoldDB" id="A0A839UVX3"/>
<organism evidence="2 4">
    <name type="scientific">Endobacter medicaginis</name>
    <dbReference type="NCBI Taxonomy" id="1181271"/>
    <lineage>
        <taxon>Bacteria</taxon>
        <taxon>Pseudomonadati</taxon>
        <taxon>Pseudomonadota</taxon>
        <taxon>Alphaproteobacteria</taxon>
        <taxon>Acetobacterales</taxon>
        <taxon>Acetobacteraceae</taxon>
        <taxon>Endobacter</taxon>
    </lineage>
</organism>
<dbReference type="EMBL" id="JACHXV010000002">
    <property type="protein sequence ID" value="MBB3172805.1"/>
    <property type="molecule type" value="Genomic_DNA"/>
</dbReference>
<evidence type="ECO:0000256" key="1">
    <source>
        <dbReference type="SAM" id="Phobius"/>
    </source>
</evidence>
<dbReference type="Proteomes" id="UP000565205">
    <property type="component" value="Unassembled WGS sequence"/>
</dbReference>
<evidence type="ECO:0000313" key="3">
    <source>
        <dbReference type="EMBL" id="NVN31534.1"/>
    </source>
</evidence>
<accession>A0A839UVX3</accession>
<gene>
    <name evidence="2" type="ORF">FHR90_000619</name>
    <name evidence="3" type="ORF">HUK83_14495</name>
</gene>
<keyword evidence="1" id="KW-1133">Transmembrane helix</keyword>
<dbReference type="EMBL" id="JABXXQ010000404">
    <property type="protein sequence ID" value="NVN31534.1"/>
    <property type="molecule type" value="Genomic_DNA"/>
</dbReference>
<feature type="transmembrane region" description="Helical" evidence="1">
    <location>
        <begin position="64"/>
        <end position="86"/>
    </location>
</feature>
<proteinExistence type="predicted"/>
<reference evidence="2 4" key="2">
    <citation type="submission" date="2020-08" db="EMBL/GenBank/DDBJ databases">
        <title>Genomic Encyclopedia of Type Strains, Phase III (KMG-III): the genomes of soil and plant-associated and newly described type strains.</title>
        <authorList>
            <person name="Whitman W."/>
        </authorList>
    </citation>
    <scope>NUCLEOTIDE SEQUENCE [LARGE SCALE GENOMIC DNA]</scope>
    <source>
        <strain evidence="2 4">CECT 8088</strain>
    </source>
</reference>
<comment type="caution">
    <text evidence="2">The sequence shown here is derived from an EMBL/GenBank/DDBJ whole genome shotgun (WGS) entry which is preliminary data.</text>
</comment>
<sequence length="186" mass="20271">MRVAFGDPLRASLALAVDRPRRWAARLDQGDLGRRARLSFLALGCAMPLIALSALLGGDGADTIGRMLLADLVAWLGFAAFSEVVLRRARLAAGWARMITVWNWCNVVQIALLLPALLPGLIPSCPGWLRLWVMLVVWGWAMWLDWRAIRLGLGDTAAMTWPAVWLMLADIAIGVICQAAAESLAT</sequence>
<keyword evidence="1" id="KW-0812">Transmembrane</keyword>
<keyword evidence="1" id="KW-0472">Membrane</keyword>
<feature type="transmembrane region" description="Helical" evidence="1">
    <location>
        <begin position="38"/>
        <end position="58"/>
    </location>
</feature>
<protein>
    <submittedName>
        <fullName evidence="2">Uncharacterized protein</fullName>
    </submittedName>
</protein>
<dbReference type="Proteomes" id="UP000557688">
    <property type="component" value="Unassembled WGS sequence"/>
</dbReference>
<evidence type="ECO:0000313" key="5">
    <source>
        <dbReference type="Proteomes" id="UP000565205"/>
    </source>
</evidence>
<evidence type="ECO:0000313" key="2">
    <source>
        <dbReference type="EMBL" id="MBB3172805.1"/>
    </source>
</evidence>
<feature type="transmembrane region" description="Helical" evidence="1">
    <location>
        <begin position="98"/>
        <end position="122"/>
    </location>
</feature>
<reference evidence="3 5" key="1">
    <citation type="submission" date="2020-06" db="EMBL/GenBank/DDBJ databases">
        <title>Description of novel acetic acid bacteria.</title>
        <authorList>
            <person name="Sombolestani A."/>
        </authorList>
    </citation>
    <scope>NUCLEOTIDE SEQUENCE [LARGE SCALE GENOMIC DNA]</scope>
    <source>
        <strain evidence="3 5">LMG 26838</strain>
    </source>
</reference>
<name>A0A839UVX3_9PROT</name>
<keyword evidence="4" id="KW-1185">Reference proteome</keyword>
<evidence type="ECO:0000313" key="4">
    <source>
        <dbReference type="Proteomes" id="UP000557688"/>
    </source>
</evidence>